<dbReference type="GO" id="GO:0016491">
    <property type="term" value="F:oxidoreductase activity"/>
    <property type="evidence" value="ECO:0007669"/>
    <property type="project" value="UniProtKB-KW"/>
</dbReference>
<proteinExistence type="inferred from homology"/>
<evidence type="ECO:0000259" key="5">
    <source>
        <dbReference type="Pfam" id="PF01593"/>
    </source>
</evidence>
<dbReference type="InterPro" id="IPR002937">
    <property type="entry name" value="Amino_oxidase"/>
</dbReference>
<dbReference type="GO" id="GO:0016117">
    <property type="term" value="P:carotenoid biosynthetic process"/>
    <property type="evidence" value="ECO:0007669"/>
    <property type="project" value="UniProtKB-KW"/>
</dbReference>
<evidence type="ECO:0000256" key="3">
    <source>
        <dbReference type="ARBA" id="ARBA00023002"/>
    </source>
</evidence>
<dbReference type="Pfam" id="PF01593">
    <property type="entry name" value="Amino_oxidase"/>
    <property type="match status" value="1"/>
</dbReference>
<dbReference type="InterPro" id="IPR008949">
    <property type="entry name" value="Isoprenoid_synthase_dom_sf"/>
</dbReference>
<sequence>MVKNVCVHRGIPYPAGLSMAKESLTKGKSVNSKAVIIGGGISGLASAALLAKDGWDTVLLEKNRTVGGRARVLKKNGFTFDMGPSWYLMPEVFERFFSLFGKTPADYYDLVRLDPRYRVFFGNEPGIAITDNPEENAAWFDQVEPGAGRKLRKYLAAMEQLYRLSTERLMYQDVRNVRTWTQKTNLEAAAGVLGKLKIWESWYTETDRYFRSEKLKKILGFPAVLLGGSPFNTPALHGILSWADFGKGVWYPKGGMGKVVEALVKLAQDHGARIITGAEVSEIEIRNGNVTAVRTPDRRFPAEVVVGATDIPMVETQLLPKAYRTWNKRYWQKKTLGISALLIYLGINRKINGLTHHNIYISDDWKENFREIFREKSLPRDPSFYISARSATDRTIVPENSEELFIMVPLGAGGSYPREELTEFSDMVIGKAEKLLGTEIRKHLAVREIFTPEQFAEDYNAYQGSALGLAHTLRQSLWLRPGNRSRKVRGLYYTGQYTNPGVGVPMALISAEIVAGMAVRTEPETDRIFRKGSVIFYYSSLFFRGQVRKDVFTLYAYLKVVDDFVDTDKPQITDMDHMRRETLKVWQGGKTGNTIVKGFVELARRKKFSRDWVGEFWQAMRSNLTKKHYGSSEELDRYMHGSAEVVGLMLARILDLPEAAMPSAALQGKAMQYINFIRDLKEDRTLGRNYLGYNEEWTGDREKWNKFIRKQITRYRQLQREAAKGYRYIPRTYLIPIRTAADMYGWMAERIYENPMLVLKKKIMPDKFMVLARVLINSLTLK</sequence>
<dbReference type="AlphaFoldDB" id="A0A1F5YXM7"/>
<protein>
    <recommendedName>
        <fullName evidence="5">Amine oxidase domain-containing protein</fullName>
    </recommendedName>
</protein>
<dbReference type="Gene3D" id="3.50.50.60">
    <property type="entry name" value="FAD/NAD(P)-binding domain"/>
    <property type="match status" value="2"/>
</dbReference>
<organism evidence="6 7">
    <name type="scientific">Candidatus Gottesmanbacteria bacterium RBG_16_52_11</name>
    <dbReference type="NCBI Taxonomy" id="1798374"/>
    <lineage>
        <taxon>Bacteria</taxon>
        <taxon>Candidatus Gottesmaniibacteriota</taxon>
    </lineage>
</organism>
<name>A0A1F5YXM7_9BACT</name>
<evidence type="ECO:0000256" key="1">
    <source>
        <dbReference type="ARBA" id="ARBA00004829"/>
    </source>
</evidence>
<keyword evidence="3 4" id="KW-0560">Oxidoreductase</keyword>
<dbReference type="Pfam" id="PF00494">
    <property type="entry name" value="SQS_PSY"/>
    <property type="match status" value="1"/>
</dbReference>
<comment type="caution">
    <text evidence="6">The sequence shown here is derived from an EMBL/GenBank/DDBJ whole genome shotgun (WGS) entry which is preliminary data.</text>
</comment>
<gene>
    <name evidence="6" type="ORF">A2Z33_06065</name>
</gene>
<comment type="similarity">
    <text evidence="4">Belongs to the carotenoid/retinoid oxidoreductase family.</text>
</comment>
<dbReference type="STRING" id="1798374.A2Z33_06065"/>
<dbReference type="SUPFAM" id="SSF48576">
    <property type="entry name" value="Terpenoid synthases"/>
    <property type="match status" value="1"/>
</dbReference>
<reference evidence="6 7" key="1">
    <citation type="journal article" date="2016" name="Nat. Commun.">
        <title>Thousands of microbial genomes shed light on interconnected biogeochemical processes in an aquifer system.</title>
        <authorList>
            <person name="Anantharaman K."/>
            <person name="Brown C.T."/>
            <person name="Hug L.A."/>
            <person name="Sharon I."/>
            <person name="Castelle C.J."/>
            <person name="Probst A.J."/>
            <person name="Thomas B.C."/>
            <person name="Singh A."/>
            <person name="Wilkins M.J."/>
            <person name="Karaoz U."/>
            <person name="Brodie E.L."/>
            <person name="Williams K.H."/>
            <person name="Hubbard S.S."/>
            <person name="Banfield J.F."/>
        </authorList>
    </citation>
    <scope>NUCLEOTIDE SEQUENCE [LARGE SCALE GENOMIC DNA]</scope>
</reference>
<evidence type="ECO:0000256" key="2">
    <source>
        <dbReference type="ARBA" id="ARBA00022746"/>
    </source>
</evidence>
<dbReference type="InterPro" id="IPR002060">
    <property type="entry name" value="Squ/phyt_synthse"/>
</dbReference>
<dbReference type="EMBL" id="MFJD01000001">
    <property type="protein sequence ID" value="OGG04843.1"/>
    <property type="molecule type" value="Genomic_DNA"/>
</dbReference>
<dbReference type="NCBIfam" id="TIGR02734">
    <property type="entry name" value="crtI_fam"/>
    <property type="match status" value="1"/>
</dbReference>
<keyword evidence="2 4" id="KW-0125">Carotenoid biosynthesis</keyword>
<dbReference type="InterPro" id="IPR036188">
    <property type="entry name" value="FAD/NAD-bd_sf"/>
</dbReference>
<dbReference type="InterPro" id="IPR033904">
    <property type="entry name" value="Trans_IPPS_HH"/>
</dbReference>
<dbReference type="Proteomes" id="UP000178448">
    <property type="component" value="Unassembled WGS sequence"/>
</dbReference>
<dbReference type="Gene3D" id="1.10.600.10">
    <property type="entry name" value="Farnesyl Diphosphate Synthase"/>
    <property type="match status" value="1"/>
</dbReference>
<evidence type="ECO:0000256" key="4">
    <source>
        <dbReference type="RuleBase" id="RU362075"/>
    </source>
</evidence>
<comment type="pathway">
    <text evidence="1 4">Carotenoid biosynthesis.</text>
</comment>
<dbReference type="GO" id="GO:0051996">
    <property type="term" value="F:squalene synthase [NAD(P)H] activity"/>
    <property type="evidence" value="ECO:0007669"/>
    <property type="project" value="InterPro"/>
</dbReference>
<feature type="domain" description="Amine oxidase" evidence="5">
    <location>
        <begin position="41"/>
        <end position="515"/>
    </location>
</feature>
<dbReference type="PANTHER" id="PTHR43734">
    <property type="entry name" value="PHYTOENE DESATURASE"/>
    <property type="match status" value="1"/>
</dbReference>
<evidence type="ECO:0000313" key="7">
    <source>
        <dbReference type="Proteomes" id="UP000178448"/>
    </source>
</evidence>
<accession>A0A1F5YXM7</accession>
<dbReference type="CDD" id="cd00683">
    <property type="entry name" value="Trans_IPPS_HH"/>
    <property type="match status" value="1"/>
</dbReference>
<evidence type="ECO:0000313" key="6">
    <source>
        <dbReference type="EMBL" id="OGG04843.1"/>
    </source>
</evidence>
<dbReference type="InterPro" id="IPR014105">
    <property type="entry name" value="Carotenoid/retinoid_OxRdtase"/>
</dbReference>
<dbReference type="SUPFAM" id="SSF51905">
    <property type="entry name" value="FAD/NAD(P)-binding domain"/>
    <property type="match status" value="1"/>
</dbReference>
<dbReference type="PANTHER" id="PTHR43734:SF1">
    <property type="entry name" value="PHYTOENE DESATURASE"/>
    <property type="match status" value="1"/>
</dbReference>